<sequence>MKKFIFATSLWMISLIAGTGGAMISGFPTLRHGSAANPVKWEPESRYYYRDENNIEICKKIDAFKPGTTSQLLARSGKGEKEFHKVDTGGVSGGFQFYNKQSGFLTLLSKGNRDLVYILHDVKAQLVVWERLLKRGATDSFTFPSGADSGDIHLYTRIA</sequence>
<evidence type="ECO:0000256" key="1">
    <source>
        <dbReference type="SAM" id="SignalP"/>
    </source>
</evidence>
<evidence type="ECO:0000313" key="2">
    <source>
        <dbReference type="EMBL" id="KNF06264.1"/>
    </source>
</evidence>
<reference evidence="3" key="1">
    <citation type="submission" date="2014-03" db="EMBL/GenBank/DDBJ databases">
        <title>The Genome Sequence of Puccinia striiformis f. sp. tritici PST-78.</title>
        <authorList>
            <consortium name="The Broad Institute Genome Sequencing Platform"/>
            <person name="Cuomo C."/>
            <person name="Hulbert S."/>
            <person name="Chen X."/>
            <person name="Walker B."/>
            <person name="Young S.K."/>
            <person name="Zeng Q."/>
            <person name="Gargeya S."/>
            <person name="Fitzgerald M."/>
            <person name="Haas B."/>
            <person name="Abouelleil A."/>
            <person name="Alvarado L."/>
            <person name="Arachchi H.M."/>
            <person name="Berlin A.M."/>
            <person name="Chapman S.B."/>
            <person name="Goldberg J."/>
            <person name="Griggs A."/>
            <person name="Gujja S."/>
            <person name="Hansen M."/>
            <person name="Howarth C."/>
            <person name="Imamovic A."/>
            <person name="Larimer J."/>
            <person name="McCowan C."/>
            <person name="Montmayeur A."/>
            <person name="Murphy C."/>
            <person name="Neiman D."/>
            <person name="Pearson M."/>
            <person name="Priest M."/>
            <person name="Roberts A."/>
            <person name="Saif S."/>
            <person name="Shea T."/>
            <person name="Sisk P."/>
            <person name="Sykes S."/>
            <person name="Wortman J."/>
            <person name="Nusbaum C."/>
            <person name="Birren B."/>
        </authorList>
    </citation>
    <scope>NUCLEOTIDE SEQUENCE [LARGE SCALE GENOMIC DNA]</scope>
    <source>
        <strain evidence="3">race PST-78</strain>
    </source>
</reference>
<dbReference type="EMBL" id="AJIL01000004">
    <property type="protein sequence ID" value="KNF06264.1"/>
    <property type="molecule type" value="Genomic_DNA"/>
</dbReference>
<feature type="signal peptide" evidence="1">
    <location>
        <begin position="1"/>
        <end position="21"/>
    </location>
</feature>
<protein>
    <submittedName>
        <fullName evidence="2">Uncharacterized protein</fullName>
    </submittedName>
</protein>
<accession>A0A0L0W440</accession>
<dbReference type="Proteomes" id="UP000054564">
    <property type="component" value="Unassembled WGS sequence"/>
</dbReference>
<name>A0A0L0W440_9BASI</name>
<keyword evidence="3" id="KW-1185">Reference proteome</keyword>
<evidence type="ECO:0000313" key="3">
    <source>
        <dbReference type="Proteomes" id="UP000054564"/>
    </source>
</evidence>
<organism evidence="2 3">
    <name type="scientific">Puccinia striiformis f. sp. tritici PST-78</name>
    <dbReference type="NCBI Taxonomy" id="1165861"/>
    <lineage>
        <taxon>Eukaryota</taxon>
        <taxon>Fungi</taxon>
        <taxon>Dikarya</taxon>
        <taxon>Basidiomycota</taxon>
        <taxon>Pucciniomycotina</taxon>
        <taxon>Pucciniomycetes</taxon>
        <taxon>Pucciniales</taxon>
        <taxon>Pucciniaceae</taxon>
        <taxon>Puccinia</taxon>
    </lineage>
</organism>
<feature type="chain" id="PRO_5005550927" evidence="1">
    <location>
        <begin position="22"/>
        <end position="159"/>
    </location>
</feature>
<proteinExistence type="predicted"/>
<dbReference type="AlphaFoldDB" id="A0A0L0W440"/>
<dbReference type="OrthoDB" id="10328313at2759"/>
<keyword evidence="1" id="KW-0732">Signal</keyword>
<comment type="caution">
    <text evidence="2">The sequence shown here is derived from an EMBL/GenBank/DDBJ whole genome shotgun (WGS) entry which is preliminary data.</text>
</comment>
<gene>
    <name evidence="2" type="ORF">PSTG_00771</name>
</gene>